<evidence type="ECO:0000313" key="2">
    <source>
        <dbReference type="EMBL" id="OUY09070.1"/>
    </source>
</evidence>
<dbReference type="AlphaFoldDB" id="A0A1Z9Z3P9"/>
<proteinExistence type="predicted"/>
<evidence type="ECO:0000256" key="1">
    <source>
        <dbReference type="SAM" id="SignalP"/>
    </source>
</evidence>
<feature type="chain" id="PRO_5012735768" description="Lipoprotein" evidence="1">
    <location>
        <begin position="23"/>
        <end position="147"/>
    </location>
</feature>
<gene>
    <name evidence="2" type="ORF">CAP51_05575</name>
</gene>
<comment type="caution">
    <text evidence="2">The sequence shown here is derived from an EMBL/GenBank/DDBJ whole genome shotgun (WGS) entry which is preliminary data.</text>
</comment>
<protein>
    <recommendedName>
        <fullName evidence="4">Lipoprotein</fullName>
    </recommendedName>
</protein>
<dbReference type="PROSITE" id="PS51257">
    <property type="entry name" value="PROKAR_LIPOPROTEIN"/>
    <property type="match status" value="1"/>
</dbReference>
<evidence type="ECO:0000313" key="3">
    <source>
        <dbReference type="Proteomes" id="UP000196536"/>
    </source>
</evidence>
<name>A0A1Z9Z3P9_9GAMM</name>
<evidence type="ECO:0008006" key="4">
    <source>
        <dbReference type="Google" id="ProtNLM"/>
    </source>
</evidence>
<sequence length="147" mass="14813">MFKKISKFAVLASLPILLIACGGGDGGGSTNSSYSATITKNGITYTCKSETAFNDCSNNSNCSSCTAPASPTATKITTQCSDVNNTISVTTDGCVFNAGGTQTGVCVSSSSLRMLSGTDKTKQEVIASGSLFSGSSLTLGGKKITCT</sequence>
<dbReference type="RefSeq" id="WP_087619727.1">
    <property type="nucleotide sequence ID" value="NZ_NEXX01000001.1"/>
</dbReference>
<organism evidence="2 3">
    <name type="scientific">Acinetobacter populi</name>
    <dbReference type="NCBI Taxonomy" id="1582270"/>
    <lineage>
        <taxon>Bacteria</taxon>
        <taxon>Pseudomonadati</taxon>
        <taxon>Pseudomonadota</taxon>
        <taxon>Gammaproteobacteria</taxon>
        <taxon>Moraxellales</taxon>
        <taxon>Moraxellaceae</taxon>
        <taxon>Acinetobacter</taxon>
    </lineage>
</organism>
<dbReference type="EMBL" id="NEXX01000001">
    <property type="protein sequence ID" value="OUY09070.1"/>
    <property type="molecule type" value="Genomic_DNA"/>
</dbReference>
<keyword evidence="1" id="KW-0732">Signal</keyword>
<feature type="signal peptide" evidence="1">
    <location>
        <begin position="1"/>
        <end position="22"/>
    </location>
</feature>
<dbReference type="Proteomes" id="UP000196536">
    <property type="component" value="Unassembled WGS sequence"/>
</dbReference>
<accession>A0A1Z9Z3P9</accession>
<keyword evidence="3" id="KW-1185">Reference proteome</keyword>
<reference evidence="2 3" key="1">
    <citation type="submission" date="2017-05" db="EMBL/GenBank/DDBJ databases">
        <title>Acinetobacter populi ANC 5415 (= PBJ7), whole genome shotgun sequencing project.</title>
        <authorList>
            <person name="Nemec A."/>
            <person name="Radolfova-Krizova L."/>
        </authorList>
    </citation>
    <scope>NUCLEOTIDE SEQUENCE [LARGE SCALE GENOMIC DNA]</scope>
    <source>
        <strain evidence="2 3">PBJ7</strain>
    </source>
</reference>